<dbReference type="EnsemblMetazoa" id="BGLB000149-RB">
    <property type="protein sequence ID" value="BGLB000149-PB"/>
    <property type="gene ID" value="BGLB000149"/>
</dbReference>
<evidence type="ECO:0000256" key="3">
    <source>
        <dbReference type="ARBA" id="ARBA00022630"/>
    </source>
</evidence>
<comment type="similarity">
    <text evidence="2">Belongs to the FAD-dependent oxidoreductase family.</text>
</comment>
<comment type="cofactor">
    <cofactor evidence="1">
        <name>FAD</name>
        <dbReference type="ChEBI" id="CHEBI:57692"/>
    </cofactor>
</comment>
<dbReference type="GO" id="GO:0016651">
    <property type="term" value="F:oxidoreductase activity, acting on NAD(P)H"/>
    <property type="evidence" value="ECO:0007669"/>
    <property type="project" value="TreeGrafter"/>
</dbReference>
<reference evidence="12" key="2">
    <citation type="submission" date="2013-03" db="EMBL/GenBank/DDBJ databases">
        <title>Sequence assembly of the Biomphalaria glabrata genome version 4.3.</title>
        <authorList>
            <person name="Warren W."/>
            <person name="Wilson R.K."/>
            <person name="Hillier L.W."/>
            <person name="Minx P."/>
        </authorList>
    </citation>
    <scope>NUCLEOTIDE SEQUENCE</scope>
    <source>
        <strain evidence="12">BB02</strain>
    </source>
</reference>
<reference evidence="12" key="1">
    <citation type="journal article" date="2004" name="J. Parasitol.">
        <title>The mitochondrial genome of Biomphalaria glabrata (Gastropoda: Basommatophora), intermediate host of Schistosoma mansoni.</title>
        <authorList>
            <person name="DeJong R.J."/>
            <person name="Emery A.M."/>
            <person name="Adema C.M."/>
        </authorList>
    </citation>
    <scope>NUCLEOTIDE SEQUENCE</scope>
    <source>
        <strain evidence="12">BB02</strain>
    </source>
</reference>
<dbReference type="STRING" id="6526.A0A182YU06"/>
<dbReference type="InterPro" id="IPR023753">
    <property type="entry name" value="FAD/NAD-binding_dom"/>
</dbReference>
<dbReference type="RefSeq" id="XP_013091656.2">
    <property type="nucleotide sequence ID" value="XM_013236202.2"/>
</dbReference>
<dbReference type="Gene3D" id="3.30.390.30">
    <property type="match status" value="1"/>
</dbReference>
<evidence type="ECO:0000259" key="11">
    <source>
        <dbReference type="PROSITE" id="PS51296"/>
    </source>
</evidence>
<dbReference type="PROSITE" id="PS51296">
    <property type="entry name" value="RIESKE"/>
    <property type="match status" value="1"/>
</dbReference>
<feature type="region of interest" description="Disordered" evidence="10">
    <location>
        <begin position="26"/>
        <end position="52"/>
    </location>
</feature>
<dbReference type="InterPro" id="IPR016156">
    <property type="entry name" value="FAD/NAD-linked_Rdtase_dimer_sf"/>
</dbReference>
<dbReference type="VEuPathDB" id="VectorBase:BGLAX_037884"/>
<feature type="compositionally biased region" description="Low complexity" evidence="10">
    <location>
        <begin position="38"/>
        <end position="49"/>
    </location>
</feature>
<keyword evidence="3" id="KW-0285">Flavoprotein</keyword>
<dbReference type="Gene3D" id="3.50.50.60">
    <property type="entry name" value="FAD/NAD(P)-binding domain"/>
    <property type="match status" value="2"/>
</dbReference>
<dbReference type="Gene3D" id="2.102.10.10">
    <property type="entry name" value="Rieske [2Fe-2S] iron-sulphur domain"/>
    <property type="match status" value="1"/>
</dbReference>
<dbReference type="GO" id="GO:0046872">
    <property type="term" value="F:metal ion binding"/>
    <property type="evidence" value="ECO:0007669"/>
    <property type="project" value="UniProtKB-KW"/>
</dbReference>
<dbReference type="VEuPathDB" id="VectorBase:BGLB000149"/>
<evidence type="ECO:0000256" key="6">
    <source>
        <dbReference type="ARBA" id="ARBA00022827"/>
    </source>
</evidence>
<dbReference type="EnsemblMetazoa" id="BGLB000149-RC">
    <property type="protein sequence ID" value="BGLB000149-PC"/>
    <property type="gene ID" value="BGLB000149"/>
</dbReference>
<dbReference type="InterPro" id="IPR050446">
    <property type="entry name" value="FAD-oxidoreductase/Apoptosis"/>
</dbReference>
<dbReference type="InterPro" id="IPR036922">
    <property type="entry name" value="Rieske_2Fe-2S_sf"/>
</dbReference>
<dbReference type="InterPro" id="IPR036188">
    <property type="entry name" value="FAD/NAD-bd_sf"/>
</dbReference>
<dbReference type="PANTHER" id="PTHR43557:SF2">
    <property type="entry name" value="RIESKE DOMAIN-CONTAINING PROTEIN-RELATED"/>
    <property type="match status" value="1"/>
</dbReference>
<dbReference type="GO" id="GO:0051537">
    <property type="term" value="F:2 iron, 2 sulfur cluster binding"/>
    <property type="evidence" value="ECO:0007669"/>
    <property type="project" value="UniProtKB-KW"/>
</dbReference>
<dbReference type="InterPro" id="IPR017941">
    <property type="entry name" value="Rieske_2Fe-2S"/>
</dbReference>
<evidence type="ECO:0000256" key="8">
    <source>
        <dbReference type="ARBA" id="ARBA00023004"/>
    </source>
</evidence>
<dbReference type="SUPFAM" id="SSF55424">
    <property type="entry name" value="FAD/NAD-linked reductases, dimerisation (C-terminal) domain"/>
    <property type="match status" value="1"/>
</dbReference>
<evidence type="ECO:0000256" key="4">
    <source>
        <dbReference type="ARBA" id="ARBA00022714"/>
    </source>
</evidence>
<dbReference type="KEGG" id="bgt:106075254"/>
<keyword evidence="6" id="KW-0274">FAD</keyword>
<keyword evidence="8" id="KW-0408">Iron</keyword>
<keyword evidence="5" id="KW-0479">Metal-binding</keyword>
<dbReference type="GO" id="GO:0005737">
    <property type="term" value="C:cytoplasm"/>
    <property type="evidence" value="ECO:0007669"/>
    <property type="project" value="TreeGrafter"/>
</dbReference>
<dbReference type="PANTHER" id="PTHR43557">
    <property type="entry name" value="APOPTOSIS-INDUCING FACTOR 1"/>
    <property type="match status" value="1"/>
</dbReference>
<evidence type="ECO:0000256" key="2">
    <source>
        <dbReference type="ARBA" id="ARBA00006442"/>
    </source>
</evidence>
<evidence type="ECO:0000256" key="1">
    <source>
        <dbReference type="ARBA" id="ARBA00001974"/>
    </source>
</evidence>
<dbReference type="EnsemblMetazoa" id="BGLB000149-RA">
    <property type="protein sequence ID" value="BGLB000149-PA"/>
    <property type="gene ID" value="BGLB000149"/>
</dbReference>
<keyword evidence="7" id="KW-0560">Oxidoreductase</keyword>
<name>A0A182YU06_BIOGL</name>
<organism evidence="12 13">
    <name type="scientific">Biomphalaria glabrata</name>
    <name type="common">Bloodfluke planorb</name>
    <name type="synonym">Freshwater snail</name>
    <dbReference type="NCBI Taxonomy" id="6526"/>
    <lineage>
        <taxon>Eukaryota</taxon>
        <taxon>Metazoa</taxon>
        <taxon>Spiralia</taxon>
        <taxon>Lophotrochozoa</taxon>
        <taxon>Mollusca</taxon>
        <taxon>Gastropoda</taxon>
        <taxon>Heterobranchia</taxon>
        <taxon>Euthyneura</taxon>
        <taxon>Panpulmonata</taxon>
        <taxon>Hygrophila</taxon>
        <taxon>Lymnaeoidea</taxon>
        <taxon>Planorbidae</taxon>
        <taxon>Biomphalaria</taxon>
    </lineage>
</organism>
<dbReference type="PRINTS" id="PR00368">
    <property type="entry name" value="FADPNR"/>
</dbReference>
<protein>
    <recommendedName>
        <fullName evidence="11">Rieske domain-containing protein</fullName>
    </recommendedName>
</protein>
<dbReference type="Pfam" id="PF00355">
    <property type="entry name" value="Rieske"/>
    <property type="match status" value="1"/>
</dbReference>
<accession>A0A182YU06</accession>
<evidence type="ECO:0000256" key="10">
    <source>
        <dbReference type="SAM" id="MobiDB-lite"/>
    </source>
</evidence>
<dbReference type="Pfam" id="PF14759">
    <property type="entry name" value="Reductase_C"/>
    <property type="match status" value="1"/>
</dbReference>
<evidence type="ECO:0000256" key="5">
    <source>
        <dbReference type="ARBA" id="ARBA00022723"/>
    </source>
</evidence>
<dbReference type="FunFam" id="2.102.10.10:FF:000003">
    <property type="entry name" value="apoptosis-inducing factor 3 isoform X2"/>
    <property type="match status" value="1"/>
</dbReference>
<evidence type="ECO:0000313" key="13">
    <source>
        <dbReference type="Proteomes" id="UP000076420"/>
    </source>
</evidence>
<keyword evidence="4" id="KW-0001">2Fe-2S</keyword>
<gene>
    <name evidence="12" type="primary">106075254</name>
</gene>
<dbReference type="CDD" id="cd03478">
    <property type="entry name" value="Rieske_AIFL_N"/>
    <property type="match status" value="1"/>
</dbReference>
<dbReference type="InterPro" id="IPR028202">
    <property type="entry name" value="Reductase_C"/>
</dbReference>
<proteinExistence type="inferred from homology"/>
<dbReference type="Pfam" id="PF07992">
    <property type="entry name" value="Pyr_redox_2"/>
    <property type="match status" value="1"/>
</dbReference>
<reference evidence="12" key="3">
    <citation type="submission" date="2020-05" db="UniProtKB">
        <authorList>
            <consortium name="EnsemblMetazoa"/>
        </authorList>
    </citation>
    <scope>IDENTIFICATION</scope>
    <source>
        <strain evidence="12">BB02</strain>
    </source>
</reference>
<evidence type="ECO:0000256" key="7">
    <source>
        <dbReference type="ARBA" id="ARBA00023002"/>
    </source>
</evidence>
<dbReference type="SUPFAM" id="SSF51905">
    <property type="entry name" value="FAD/NAD(P)-binding domain"/>
    <property type="match status" value="1"/>
</dbReference>
<dbReference type="RefSeq" id="XP_013091657.2">
    <property type="nucleotide sequence ID" value="XM_013236203.2"/>
</dbReference>
<dbReference type="AlphaFoldDB" id="A0A182YU06"/>
<dbReference type="OrthoDB" id="432169at2759"/>
<dbReference type="PRINTS" id="PR00469">
    <property type="entry name" value="PNDRDTASEII"/>
</dbReference>
<evidence type="ECO:0000313" key="12">
    <source>
        <dbReference type="EnsemblMetazoa" id="BGLB000149-PB"/>
    </source>
</evidence>
<evidence type="ECO:0000256" key="9">
    <source>
        <dbReference type="ARBA" id="ARBA00023014"/>
    </source>
</evidence>
<keyword evidence="9" id="KW-0411">Iron-sulfur</keyword>
<feature type="domain" description="Rieske" evidence="11">
    <location>
        <begin position="63"/>
        <end position="158"/>
    </location>
</feature>
<dbReference type="SUPFAM" id="SSF50022">
    <property type="entry name" value="ISP domain"/>
    <property type="match status" value="1"/>
</dbReference>
<dbReference type="Proteomes" id="UP000076420">
    <property type="component" value="Unassembled WGS sequence"/>
</dbReference>
<sequence length="587" mass="64184">MGQKHSKEEHSVQVVNIKRREESLNVYPDSIVNPPDRPVSSAVDSSSPAKAEATKVSDNMIEVVAGDVSDFTDGETKEVDVAEQKVLLVKEDGQFYAIGNKCSHYGAPLNKGAYCKGVVRCPWHGACFNVKTGDIEDFPGLDSVPKFPVEIRDGKVVIKADQAALASAKRVKPMVKKAADNNKSVVLIGGGPANVVCAETLRQEGFTGKIVIVSKENCLPYDRIKLSKAMSIKPEEIALRSHQFYDEHDIEILLSKEVIKVLPEDKKIELNDGSELKYDSLVIATGGQPRQLPIPGSDLKNVYSLRTPHDANSIAENAQGKNVVIMGSSFIGMEVAAFLADKAASVSVVDLVRVPFQLTLGEELGSYMKQMHESKGVKFYFETSVKEFNGEDGQLKEAVLANGTVLPADVCIMGVGVVPATGFLKESGIELTARGFITVNKNMKTNIEDVYAAGDIVEFPLFTADDQQVNIQHWQMAHQHGRIAGLSIAGKPQDIRSVPYFWTVQYGKSIRYTGYGFGYDDIVLHGDVEENKFVAYYTKNDQVVAVASLGWDPIVSQAAELMSKGGTISKEEIKEQPDSWVSRLKSY</sequence>